<dbReference type="InterPro" id="IPR008271">
    <property type="entry name" value="Ser/Thr_kinase_AS"/>
</dbReference>
<evidence type="ECO:0000256" key="12">
    <source>
        <dbReference type="ARBA" id="ARBA00022989"/>
    </source>
</evidence>
<dbReference type="OrthoDB" id="1909384at2759"/>
<dbReference type="PANTHER" id="PTHR45631">
    <property type="entry name" value="OS07G0107800 PROTEIN-RELATED"/>
    <property type="match status" value="1"/>
</dbReference>
<keyword evidence="10 19" id="KW-0418">Kinase</keyword>
<dbReference type="FunFam" id="3.80.10.10:FF:000129">
    <property type="entry name" value="Leucine-rich repeat receptor-like kinase"/>
    <property type="match status" value="1"/>
</dbReference>
<organism evidence="19 20">
    <name type="scientific">Carex littledalei</name>
    <dbReference type="NCBI Taxonomy" id="544730"/>
    <lineage>
        <taxon>Eukaryota</taxon>
        <taxon>Viridiplantae</taxon>
        <taxon>Streptophyta</taxon>
        <taxon>Embryophyta</taxon>
        <taxon>Tracheophyta</taxon>
        <taxon>Spermatophyta</taxon>
        <taxon>Magnoliopsida</taxon>
        <taxon>Liliopsida</taxon>
        <taxon>Poales</taxon>
        <taxon>Cyperaceae</taxon>
        <taxon>Cyperoideae</taxon>
        <taxon>Cariceae</taxon>
        <taxon>Carex</taxon>
        <taxon>Carex subgen. Euthyceras</taxon>
    </lineage>
</organism>
<dbReference type="Gene3D" id="1.10.510.10">
    <property type="entry name" value="Transferase(Phosphotransferase) domain 1"/>
    <property type="match status" value="1"/>
</dbReference>
<evidence type="ECO:0000256" key="13">
    <source>
        <dbReference type="ARBA" id="ARBA00023136"/>
    </source>
</evidence>
<dbReference type="Pfam" id="PF13855">
    <property type="entry name" value="LRR_8"/>
    <property type="match status" value="1"/>
</dbReference>
<dbReference type="Gene3D" id="3.30.200.20">
    <property type="entry name" value="Phosphorylase Kinase, domain 1"/>
    <property type="match status" value="1"/>
</dbReference>
<evidence type="ECO:0000259" key="18">
    <source>
        <dbReference type="PROSITE" id="PS50011"/>
    </source>
</evidence>
<dbReference type="SUPFAM" id="SSF56112">
    <property type="entry name" value="Protein kinase-like (PK-like)"/>
    <property type="match status" value="1"/>
</dbReference>
<sequence length="555" mass="60972">MKNYNTEMALWFAFLASFLLNNAGVSSQADNNVNAINAIKSNYGIKRNWNGDPCAPKNYAWDGLNCSYVVSGSPRITILSIASSGLTGEITNAFANLKELQTLDLSDNNLTGPIPDGLSQLPSLTLLVGDNAKLCSDGTSCNQSKKKSNSSKIAIAIIVPIVVVAILVAVCTFIIYRLKRPTEYSTGTSTMDTSIQLENRQFTYKDLEMITNNFQREIGRGGFGIVYSGFMIDGTQVAVKLRPQTSTQVVKEFMLEAHYLTRIHHKSLVSLIGYCKDENSLALVLEYMSEGSLHDHIRGLKAGGTRPLTWRDRIRIALESAQGLEYLHKGCNPPLIHRDVKPDNILLNAKLEAKIADFGMSRAFGNTNNTHVSTNHVVGTLGYVDPESHMTMQLTAKSDVFSFGVVLLQIVTGQPAIIQGSGHQNGSGSMNMNIIQWVRQRLARGNIESVVDARMQGEYDTNSIWKAADLALKCTAQSAAQRPTMTEVVVQLKECIELEAATGRNYNTNFYSVNNSNGYTNENYYMEQSHVSQNSTQEIEQMVGRVPTASGPVAR</sequence>
<keyword evidence="9 15" id="KW-0547">Nucleotide-binding</keyword>
<evidence type="ECO:0000256" key="11">
    <source>
        <dbReference type="ARBA" id="ARBA00022840"/>
    </source>
</evidence>
<dbReference type="GO" id="GO:0005524">
    <property type="term" value="F:ATP binding"/>
    <property type="evidence" value="ECO:0007669"/>
    <property type="project" value="UniProtKB-UniRule"/>
</dbReference>
<dbReference type="PROSITE" id="PS00108">
    <property type="entry name" value="PROTEIN_KINASE_ST"/>
    <property type="match status" value="1"/>
</dbReference>
<dbReference type="AlphaFoldDB" id="A0A833R493"/>
<dbReference type="InterPro" id="IPR000719">
    <property type="entry name" value="Prot_kinase_dom"/>
</dbReference>
<evidence type="ECO:0000256" key="6">
    <source>
        <dbReference type="ARBA" id="ARBA00022692"/>
    </source>
</evidence>
<keyword evidence="12 16" id="KW-1133">Transmembrane helix</keyword>
<dbReference type="PROSITE" id="PS50011">
    <property type="entry name" value="PROTEIN_KINASE_DOM"/>
    <property type="match status" value="1"/>
</dbReference>
<evidence type="ECO:0000313" key="20">
    <source>
        <dbReference type="Proteomes" id="UP000623129"/>
    </source>
</evidence>
<keyword evidence="5" id="KW-0808">Transferase</keyword>
<dbReference type="InterPro" id="IPR001245">
    <property type="entry name" value="Ser-Thr/Tyr_kinase_cat_dom"/>
</dbReference>
<name>A0A833R493_9POAL</name>
<evidence type="ECO:0000256" key="17">
    <source>
        <dbReference type="SAM" id="SignalP"/>
    </source>
</evidence>
<dbReference type="InterPro" id="IPR001611">
    <property type="entry name" value="Leu-rich_rpt"/>
</dbReference>
<evidence type="ECO:0000256" key="5">
    <source>
        <dbReference type="ARBA" id="ARBA00022679"/>
    </source>
</evidence>
<evidence type="ECO:0000256" key="7">
    <source>
        <dbReference type="ARBA" id="ARBA00022729"/>
    </source>
</evidence>
<feature type="chain" id="PRO_5032346924" evidence="17">
    <location>
        <begin position="28"/>
        <end position="555"/>
    </location>
</feature>
<dbReference type="InterPro" id="IPR017441">
    <property type="entry name" value="Protein_kinase_ATP_BS"/>
</dbReference>
<evidence type="ECO:0000256" key="10">
    <source>
        <dbReference type="ARBA" id="ARBA00022777"/>
    </source>
</evidence>
<comment type="caution">
    <text evidence="19">The sequence shown here is derived from an EMBL/GenBank/DDBJ whole genome shotgun (WGS) entry which is preliminary data.</text>
</comment>
<keyword evidence="2" id="KW-0723">Serine/threonine-protein kinase</keyword>
<dbReference type="GO" id="GO:0005886">
    <property type="term" value="C:plasma membrane"/>
    <property type="evidence" value="ECO:0007669"/>
    <property type="project" value="UniProtKB-SubCell"/>
</dbReference>
<evidence type="ECO:0000256" key="2">
    <source>
        <dbReference type="ARBA" id="ARBA00022527"/>
    </source>
</evidence>
<keyword evidence="14 19" id="KW-0675">Receptor</keyword>
<dbReference type="Pfam" id="PF07714">
    <property type="entry name" value="PK_Tyr_Ser-Thr"/>
    <property type="match status" value="1"/>
</dbReference>
<evidence type="ECO:0000256" key="3">
    <source>
        <dbReference type="ARBA" id="ARBA00022553"/>
    </source>
</evidence>
<evidence type="ECO:0000256" key="14">
    <source>
        <dbReference type="ARBA" id="ARBA00023170"/>
    </source>
</evidence>
<evidence type="ECO:0000256" key="15">
    <source>
        <dbReference type="PROSITE-ProRule" id="PRU10141"/>
    </source>
</evidence>
<evidence type="ECO:0000313" key="19">
    <source>
        <dbReference type="EMBL" id="KAF3335019.1"/>
    </source>
</evidence>
<feature type="binding site" evidence="15">
    <location>
        <position position="240"/>
    </location>
    <ligand>
        <name>ATP</name>
        <dbReference type="ChEBI" id="CHEBI:30616"/>
    </ligand>
</feature>
<dbReference type="SUPFAM" id="SSF52058">
    <property type="entry name" value="L domain-like"/>
    <property type="match status" value="1"/>
</dbReference>
<gene>
    <name evidence="19" type="ORF">FCM35_KLT21623</name>
</gene>
<keyword evidence="7 17" id="KW-0732">Signal</keyword>
<evidence type="ECO:0000256" key="4">
    <source>
        <dbReference type="ARBA" id="ARBA00022614"/>
    </source>
</evidence>
<dbReference type="FunFam" id="3.30.200.20:FF:000039">
    <property type="entry name" value="receptor-like protein kinase FERONIA"/>
    <property type="match status" value="1"/>
</dbReference>
<evidence type="ECO:0000256" key="9">
    <source>
        <dbReference type="ARBA" id="ARBA00022741"/>
    </source>
</evidence>
<keyword evidence="3" id="KW-0597">Phosphoprotein</keyword>
<dbReference type="PROSITE" id="PS00107">
    <property type="entry name" value="PROTEIN_KINASE_ATP"/>
    <property type="match status" value="1"/>
</dbReference>
<dbReference type="GO" id="GO:0004674">
    <property type="term" value="F:protein serine/threonine kinase activity"/>
    <property type="evidence" value="ECO:0007669"/>
    <property type="project" value="UniProtKB-KW"/>
</dbReference>
<keyword evidence="13 16" id="KW-0472">Membrane</keyword>
<dbReference type="SMART" id="SM00220">
    <property type="entry name" value="S_TKc"/>
    <property type="match status" value="1"/>
</dbReference>
<keyword evidence="8" id="KW-0677">Repeat</keyword>
<feature type="domain" description="Protein kinase" evidence="18">
    <location>
        <begin position="212"/>
        <end position="496"/>
    </location>
</feature>
<evidence type="ECO:0000256" key="1">
    <source>
        <dbReference type="ARBA" id="ARBA00004162"/>
    </source>
</evidence>
<keyword evidence="11 15" id="KW-0067">ATP-binding</keyword>
<evidence type="ECO:0000256" key="8">
    <source>
        <dbReference type="ARBA" id="ARBA00022737"/>
    </source>
</evidence>
<reference evidence="19" key="1">
    <citation type="submission" date="2020-01" db="EMBL/GenBank/DDBJ databases">
        <title>Genome sequence of Kobresia littledalei, the first chromosome-level genome in the family Cyperaceae.</title>
        <authorList>
            <person name="Qu G."/>
        </authorList>
    </citation>
    <scope>NUCLEOTIDE SEQUENCE</scope>
    <source>
        <strain evidence="19">C.B.Clarke</strain>
        <tissue evidence="19">Leaf</tissue>
    </source>
</reference>
<dbReference type="PANTHER" id="PTHR45631:SF202">
    <property type="entry name" value="SENESCENCE-INDUCED RECEPTOR-LIKE SERINE_THREONINE-PROTEIN KINASE"/>
    <property type="match status" value="1"/>
</dbReference>
<feature type="signal peptide" evidence="17">
    <location>
        <begin position="1"/>
        <end position="27"/>
    </location>
</feature>
<keyword evidence="4" id="KW-0433">Leucine-rich repeat</keyword>
<evidence type="ECO:0000256" key="16">
    <source>
        <dbReference type="SAM" id="Phobius"/>
    </source>
</evidence>
<dbReference type="InterPro" id="IPR011009">
    <property type="entry name" value="Kinase-like_dom_sf"/>
</dbReference>
<dbReference type="EMBL" id="SWLB01000009">
    <property type="protein sequence ID" value="KAF3335019.1"/>
    <property type="molecule type" value="Genomic_DNA"/>
</dbReference>
<feature type="transmembrane region" description="Helical" evidence="16">
    <location>
        <begin position="153"/>
        <end position="176"/>
    </location>
</feature>
<protein>
    <submittedName>
        <fullName evidence="19">Putative leucine-rich repeat receptor-like protein kinase</fullName>
    </submittedName>
</protein>
<dbReference type="FunFam" id="1.10.510.10:FF:000146">
    <property type="entry name" value="LRR receptor-like serine/threonine-protein kinase IOS1"/>
    <property type="match status" value="1"/>
</dbReference>
<keyword evidence="20" id="KW-1185">Reference proteome</keyword>
<dbReference type="PROSITE" id="PS51450">
    <property type="entry name" value="LRR"/>
    <property type="match status" value="1"/>
</dbReference>
<keyword evidence="6 16" id="KW-0812">Transmembrane</keyword>
<dbReference type="Gene3D" id="3.80.10.10">
    <property type="entry name" value="Ribonuclease Inhibitor"/>
    <property type="match status" value="1"/>
</dbReference>
<comment type="subcellular location">
    <subcellularLocation>
        <location evidence="1">Cell membrane</location>
        <topology evidence="1">Single-pass membrane protein</topology>
    </subcellularLocation>
</comment>
<proteinExistence type="predicted"/>
<dbReference type="Proteomes" id="UP000623129">
    <property type="component" value="Unassembled WGS sequence"/>
</dbReference>
<dbReference type="InterPro" id="IPR032675">
    <property type="entry name" value="LRR_dom_sf"/>
</dbReference>
<accession>A0A833R493</accession>